<protein>
    <recommendedName>
        <fullName evidence="2">site-specific DNA-methyltransferase (adenine-specific)</fullName>
        <ecNumber evidence="2">2.1.1.72</ecNumber>
    </recommendedName>
</protein>
<dbReference type="Gene3D" id="3.40.50.150">
    <property type="entry name" value="Vaccinia Virus protein VP39"/>
    <property type="match status" value="1"/>
</dbReference>
<name>A0A5U2TQG3_SALER</name>
<comment type="similarity">
    <text evidence="1">Belongs to the N(4)/N(6)-methyltransferase family.</text>
</comment>
<evidence type="ECO:0000313" key="7">
    <source>
        <dbReference type="EMBL" id="EBP2042665.1"/>
    </source>
</evidence>
<organism evidence="7">
    <name type="scientific">Salmonella enterica</name>
    <name type="common">Salmonella choleraesuis</name>
    <dbReference type="NCBI Taxonomy" id="28901"/>
    <lineage>
        <taxon>Bacteria</taxon>
        <taxon>Pseudomonadati</taxon>
        <taxon>Pseudomonadota</taxon>
        <taxon>Gammaproteobacteria</taxon>
        <taxon>Enterobacterales</taxon>
        <taxon>Enterobacteriaceae</taxon>
        <taxon>Salmonella</taxon>
    </lineage>
</organism>
<keyword evidence="4" id="KW-0808">Transferase</keyword>
<dbReference type="PIRSF" id="PIRSF000398">
    <property type="entry name" value="M_m6A_EcoRV"/>
    <property type="match status" value="1"/>
</dbReference>
<evidence type="ECO:0000256" key="4">
    <source>
        <dbReference type="ARBA" id="ARBA00022679"/>
    </source>
</evidence>
<dbReference type="PRINTS" id="PR00505">
    <property type="entry name" value="D12N6MTFRASE"/>
</dbReference>
<accession>A0A5U2TQG3</accession>
<keyword evidence="5" id="KW-0949">S-adenosyl-L-methionine</keyword>
<dbReference type="Pfam" id="PF02086">
    <property type="entry name" value="MethyltransfD12"/>
    <property type="match status" value="1"/>
</dbReference>
<dbReference type="GO" id="GO:1904047">
    <property type="term" value="F:S-adenosyl-L-methionine binding"/>
    <property type="evidence" value="ECO:0007669"/>
    <property type="project" value="TreeGrafter"/>
</dbReference>
<dbReference type="GO" id="GO:0006298">
    <property type="term" value="P:mismatch repair"/>
    <property type="evidence" value="ECO:0007669"/>
    <property type="project" value="TreeGrafter"/>
</dbReference>
<dbReference type="InterPro" id="IPR023095">
    <property type="entry name" value="Ade_MeTrfase_dom_2"/>
</dbReference>
<dbReference type="Gene3D" id="1.10.1020.10">
    <property type="entry name" value="Adenine-specific Methyltransferase, Domain 2"/>
    <property type="match status" value="1"/>
</dbReference>
<dbReference type="PANTHER" id="PTHR30481">
    <property type="entry name" value="DNA ADENINE METHYLASE"/>
    <property type="match status" value="1"/>
</dbReference>
<evidence type="ECO:0000256" key="1">
    <source>
        <dbReference type="ARBA" id="ARBA00006594"/>
    </source>
</evidence>
<comment type="caution">
    <text evidence="7">The sequence shown here is derived from an EMBL/GenBank/DDBJ whole genome shotgun (WGS) entry which is preliminary data.</text>
</comment>
<dbReference type="EMBL" id="AAGKZC010000035">
    <property type="protein sequence ID" value="EBP2042665.1"/>
    <property type="molecule type" value="Genomic_DNA"/>
</dbReference>
<sequence>MEKVFSNPYVSPLRYPGGKRKLLPLIADLINRSGPVSLLVEPFAGGASVSIGLLEAGIVEHIALSDRDELIAGFWKTVFSKNSKALADKIVSTPVTLDTWRQLREETPKSSFEKAYKCLFLNRTSFSGILKETAGPIGGKKQESKYPIDCRFNREKIANRIIQLGDLQERVLFVKCQSYHRTIKQIHELLSNRSYAESNLLWYLDPPFFEKADSLYRYSFSKSSHLNFRKSINKLKGRFILSYDDVPKARDFYSDNPGFARVNLAYNARIDSKERLLSSEIIVSNIIANLRSEGDFTIPKMGEIISLYGFAPSEIISKTCMHF</sequence>
<keyword evidence="3 7" id="KW-0489">Methyltransferase</keyword>
<gene>
    <name evidence="7" type="ORF">PL50_21355</name>
</gene>
<dbReference type="GO" id="GO:0009007">
    <property type="term" value="F:site-specific DNA-methyltransferase (adenine-specific) activity"/>
    <property type="evidence" value="ECO:0007669"/>
    <property type="project" value="UniProtKB-EC"/>
</dbReference>
<comment type="catalytic activity">
    <reaction evidence="6">
        <text>a 2'-deoxyadenosine in DNA + S-adenosyl-L-methionine = an N(6)-methyl-2'-deoxyadenosine in DNA + S-adenosyl-L-homocysteine + H(+)</text>
        <dbReference type="Rhea" id="RHEA:15197"/>
        <dbReference type="Rhea" id="RHEA-COMP:12418"/>
        <dbReference type="Rhea" id="RHEA-COMP:12419"/>
        <dbReference type="ChEBI" id="CHEBI:15378"/>
        <dbReference type="ChEBI" id="CHEBI:57856"/>
        <dbReference type="ChEBI" id="CHEBI:59789"/>
        <dbReference type="ChEBI" id="CHEBI:90615"/>
        <dbReference type="ChEBI" id="CHEBI:90616"/>
        <dbReference type="EC" id="2.1.1.72"/>
    </reaction>
</comment>
<evidence type="ECO:0000256" key="2">
    <source>
        <dbReference type="ARBA" id="ARBA00011900"/>
    </source>
</evidence>
<dbReference type="InterPro" id="IPR012327">
    <property type="entry name" value="MeTrfase_D12"/>
</dbReference>
<dbReference type="SUPFAM" id="SSF53335">
    <property type="entry name" value="S-adenosyl-L-methionine-dependent methyltransferases"/>
    <property type="match status" value="1"/>
</dbReference>
<evidence type="ECO:0000256" key="3">
    <source>
        <dbReference type="ARBA" id="ARBA00022603"/>
    </source>
</evidence>
<evidence type="ECO:0000256" key="5">
    <source>
        <dbReference type="ARBA" id="ARBA00022691"/>
    </source>
</evidence>
<dbReference type="GO" id="GO:0043565">
    <property type="term" value="F:sequence-specific DNA binding"/>
    <property type="evidence" value="ECO:0007669"/>
    <property type="project" value="TreeGrafter"/>
</dbReference>
<evidence type="ECO:0000256" key="6">
    <source>
        <dbReference type="ARBA" id="ARBA00047942"/>
    </source>
</evidence>
<reference evidence="7" key="1">
    <citation type="submission" date="2018-07" db="EMBL/GenBank/DDBJ databases">
        <authorList>
            <consortium name="GenomeTrakr network: Whole genome sequencing for foodborne pathogen traceback"/>
        </authorList>
    </citation>
    <scope>NUCLEOTIDE SEQUENCE</scope>
    <source>
        <strain evidence="7">CFSAN008688</strain>
    </source>
</reference>
<dbReference type="PANTHER" id="PTHR30481:SF2">
    <property type="entry name" value="SITE-SPECIFIC DNA-METHYLTRANSFERASE (ADENINE-SPECIFIC)"/>
    <property type="match status" value="1"/>
</dbReference>
<dbReference type="GO" id="GO:0009307">
    <property type="term" value="P:DNA restriction-modification system"/>
    <property type="evidence" value="ECO:0007669"/>
    <property type="project" value="InterPro"/>
</dbReference>
<dbReference type="AlphaFoldDB" id="A0A5U2TQG3"/>
<dbReference type="InterPro" id="IPR012263">
    <property type="entry name" value="M_m6A_EcoRV"/>
</dbReference>
<dbReference type="InterPro" id="IPR029063">
    <property type="entry name" value="SAM-dependent_MTases_sf"/>
</dbReference>
<proteinExistence type="inferred from homology"/>
<dbReference type="GO" id="GO:0032259">
    <property type="term" value="P:methylation"/>
    <property type="evidence" value="ECO:0007669"/>
    <property type="project" value="UniProtKB-KW"/>
</dbReference>
<dbReference type="EC" id="2.1.1.72" evidence="2"/>